<protein>
    <submittedName>
        <fullName evidence="1">Uncharacterized protein</fullName>
    </submittedName>
</protein>
<gene>
    <name evidence="1" type="ORF">PLOB_00024527</name>
</gene>
<sequence>MVENLAYTMFVLLVRAQNLKRTSSKVKTQLYASDPEDCLIFNYEFTSQVEKHLVIGTVWEVQFTDEDFYIDLNQELYEECLERTRGVEERDMTWVDEEELEEEQDPRVRTTSSGKILKLPDRFY</sequence>
<evidence type="ECO:0000313" key="2">
    <source>
        <dbReference type="Proteomes" id="UP001159405"/>
    </source>
</evidence>
<organism evidence="1 2">
    <name type="scientific">Porites lobata</name>
    <dbReference type="NCBI Taxonomy" id="104759"/>
    <lineage>
        <taxon>Eukaryota</taxon>
        <taxon>Metazoa</taxon>
        <taxon>Cnidaria</taxon>
        <taxon>Anthozoa</taxon>
        <taxon>Hexacorallia</taxon>
        <taxon>Scleractinia</taxon>
        <taxon>Fungiina</taxon>
        <taxon>Poritidae</taxon>
        <taxon>Porites</taxon>
    </lineage>
</organism>
<keyword evidence="2" id="KW-1185">Reference proteome</keyword>
<dbReference type="EMBL" id="CALNXK010000292">
    <property type="protein sequence ID" value="CAH3181268.1"/>
    <property type="molecule type" value="Genomic_DNA"/>
</dbReference>
<accession>A0ABN8RQB9</accession>
<proteinExistence type="predicted"/>
<reference evidence="1 2" key="1">
    <citation type="submission" date="2022-05" db="EMBL/GenBank/DDBJ databases">
        <authorList>
            <consortium name="Genoscope - CEA"/>
            <person name="William W."/>
        </authorList>
    </citation>
    <scope>NUCLEOTIDE SEQUENCE [LARGE SCALE GENOMIC DNA]</scope>
</reference>
<comment type="caution">
    <text evidence="1">The sequence shown here is derived from an EMBL/GenBank/DDBJ whole genome shotgun (WGS) entry which is preliminary data.</text>
</comment>
<dbReference type="Proteomes" id="UP001159405">
    <property type="component" value="Unassembled WGS sequence"/>
</dbReference>
<name>A0ABN8RQB9_9CNID</name>
<evidence type="ECO:0000313" key="1">
    <source>
        <dbReference type="EMBL" id="CAH3181268.1"/>
    </source>
</evidence>